<dbReference type="EMBL" id="BPUX01000028">
    <property type="protein sequence ID" value="GJH43789.1"/>
    <property type="molecule type" value="Genomic_DNA"/>
</dbReference>
<dbReference type="Proteomes" id="UP001052140">
    <property type="component" value="Unassembled WGS sequence"/>
</dbReference>
<name>A0ABQ4VK85_9PAST</name>
<evidence type="ECO:0000313" key="2">
    <source>
        <dbReference type="EMBL" id="GJH43789.1"/>
    </source>
</evidence>
<dbReference type="PIRSF" id="PIRSF006188">
    <property type="entry name" value="UCP006188"/>
    <property type="match status" value="1"/>
</dbReference>
<dbReference type="RefSeq" id="WP_226691034.1">
    <property type="nucleotide sequence ID" value="NZ_BPUX01000028.1"/>
</dbReference>
<evidence type="ECO:0000256" key="1">
    <source>
        <dbReference type="HAMAP-Rule" id="MF_00816"/>
    </source>
</evidence>
<sequence>MAKNSKYQDKQIDVILNDMIAVLEKHQAPVDLSLVVLGNMVTNLLVNSVGINQRTALAKAFSDALLHSVSDKKS</sequence>
<protein>
    <recommendedName>
        <fullName evidence="1">UPF0352 protein PA42_19630</fullName>
    </recommendedName>
</protein>
<dbReference type="NCBIfam" id="NF010242">
    <property type="entry name" value="PRK13689.1"/>
    <property type="match status" value="1"/>
</dbReference>
<dbReference type="InterPro" id="IPR009857">
    <property type="entry name" value="UPF0352"/>
</dbReference>
<reference evidence="2" key="1">
    <citation type="submission" date="2024-05" db="EMBL/GenBank/DDBJ databases">
        <title>Determining zoonotic pasteurella genome.</title>
        <authorList>
            <person name="Maeda T."/>
            <person name="Takahashi T."/>
            <person name="Yoshida H."/>
        </authorList>
    </citation>
    <scope>NUCLEOTIDE SEQUENCE</scope>
    <source>
        <strain evidence="2">PA42</strain>
    </source>
</reference>
<organism evidence="2 3">
    <name type="scientific">Pasteurella canis</name>
    <dbReference type="NCBI Taxonomy" id="753"/>
    <lineage>
        <taxon>Bacteria</taxon>
        <taxon>Pseudomonadati</taxon>
        <taxon>Pseudomonadota</taxon>
        <taxon>Gammaproteobacteria</taxon>
        <taxon>Pasteurellales</taxon>
        <taxon>Pasteurellaceae</taxon>
        <taxon>Pasteurella</taxon>
    </lineage>
</organism>
<dbReference type="HAMAP" id="MF_00816">
    <property type="entry name" value="UPF0352"/>
    <property type="match status" value="1"/>
</dbReference>
<proteinExistence type="inferred from homology"/>
<gene>
    <name evidence="2" type="ORF">PA42_19630</name>
</gene>
<dbReference type="SUPFAM" id="SSF158651">
    <property type="entry name" value="YejL-like"/>
    <property type="match status" value="1"/>
</dbReference>
<keyword evidence="3" id="KW-1185">Reference proteome</keyword>
<accession>A0ABQ4VK85</accession>
<comment type="caution">
    <text evidence="2">The sequence shown here is derived from an EMBL/GenBank/DDBJ whole genome shotgun (WGS) entry which is preliminary data.</text>
</comment>
<dbReference type="GeneID" id="69687316"/>
<dbReference type="Gene3D" id="1.10.3390.10">
    <property type="entry name" value="YejL-like"/>
    <property type="match status" value="1"/>
</dbReference>
<evidence type="ECO:0000313" key="3">
    <source>
        <dbReference type="Proteomes" id="UP001052140"/>
    </source>
</evidence>
<dbReference type="Pfam" id="PF07208">
    <property type="entry name" value="DUF1414"/>
    <property type="match status" value="1"/>
</dbReference>
<dbReference type="InterPro" id="IPR023202">
    <property type="entry name" value="YejL_sf"/>
</dbReference>
<comment type="similarity">
    <text evidence="1">Belongs to the UPF0352 family.</text>
</comment>